<evidence type="ECO:0000313" key="2">
    <source>
        <dbReference type="EMBL" id="KRR27504.1"/>
    </source>
</evidence>
<protein>
    <recommendedName>
        <fullName evidence="1">Virulence-associated protein E-like domain-containing protein</fullName>
    </recommendedName>
</protein>
<name>A0A0R3NCG4_9BRAD</name>
<dbReference type="SUPFAM" id="SSF52540">
    <property type="entry name" value="P-loop containing nucleoside triphosphate hydrolases"/>
    <property type="match status" value="1"/>
</dbReference>
<proteinExistence type="predicted"/>
<dbReference type="AlphaFoldDB" id="A0A0R3NCG4"/>
<dbReference type="EMBL" id="LLYA01000112">
    <property type="protein sequence ID" value="KRR27504.1"/>
    <property type="molecule type" value="Genomic_DNA"/>
</dbReference>
<dbReference type="Proteomes" id="UP000052023">
    <property type="component" value="Unassembled WGS sequence"/>
</dbReference>
<evidence type="ECO:0000313" key="3">
    <source>
        <dbReference type="Proteomes" id="UP000052023"/>
    </source>
</evidence>
<dbReference type="PANTHER" id="PTHR34985:SF1">
    <property type="entry name" value="SLR0554 PROTEIN"/>
    <property type="match status" value="1"/>
</dbReference>
<feature type="domain" description="Virulence-associated protein E-like" evidence="1">
    <location>
        <begin position="253"/>
        <end position="454"/>
    </location>
</feature>
<dbReference type="InterPro" id="IPR027417">
    <property type="entry name" value="P-loop_NTPase"/>
</dbReference>
<dbReference type="Pfam" id="PF05272">
    <property type="entry name" value="VapE-like_dom"/>
    <property type="match status" value="1"/>
</dbReference>
<evidence type="ECO:0000259" key="1">
    <source>
        <dbReference type="Pfam" id="PF05272"/>
    </source>
</evidence>
<accession>A0A0R3NCG4</accession>
<reference evidence="2 3" key="1">
    <citation type="submission" date="2014-03" db="EMBL/GenBank/DDBJ databases">
        <title>Bradyrhizobium valentinum sp. nov., isolated from effective nodules of Lupinus mariae-josephae, a lupine endemic of basic-lime soils in Eastern Spain.</title>
        <authorList>
            <person name="Duran D."/>
            <person name="Rey L."/>
            <person name="Navarro A."/>
            <person name="Busquets A."/>
            <person name="Imperial J."/>
            <person name="Ruiz-Argueso T."/>
        </authorList>
    </citation>
    <scope>NUCLEOTIDE SEQUENCE [LARGE SCALE GENOMIC DNA]</scope>
    <source>
        <strain evidence="2 3">Ro19</strain>
    </source>
</reference>
<gene>
    <name evidence="2" type="ORF">CQ13_03645</name>
</gene>
<dbReference type="InterPro" id="IPR007936">
    <property type="entry name" value="VapE-like_dom"/>
</dbReference>
<comment type="caution">
    <text evidence="2">The sequence shown here is derived from an EMBL/GenBank/DDBJ whole genome shotgun (WGS) entry which is preliminary data.</text>
</comment>
<sequence length="565" mass="62322">MDTLGDARQVIVVGTEQGRDALAGETARTVLSWAGGTQGVKHTDWTPLRGRNVVIWPAADRSADEIANILTGLKCTVRVMVAADEPVIQVADAIRDGWDKARLDTFMRDTVRPWSPPKPPAPEKAADMPPAPAGPFVQTVATKPALVTEIVPSKRDAAPNGRVSQILGVERFDVELEQWLIDRKWLVKLNRLSGELEIHLPGGVVPMTDERLAEIRFTVAYAANGKEPAKDKIADAVALIGERRAYHPVRDYLAGLRWDGVERLDAWLIDYAGADDTPLNRAFGRKILSAAVRRVMQPGCKFDAMLVLEGAQDLGKSSLIRALCHNESWFTDQLEVGADAKTTIEKASGAWIIEMPELDGMGRRDTNRVKSFITTTRDRSRLAYGRYAVTRDRQFVLFGTTNESHYLNDLTGNRRFWIVRGSRIDPAGIAAIRDQLWAEAVAAEPNEALWLDDPDLKSAAAEITREASDFGPWLEILGSRIPAGPLKIKVVDVWKLVGFDSAESINKLNKAHHSHIKAAMAGLGFDRKDGGVRDLAGQNVKAYVRGDLHQAEWWCPGDPPPATHW</sequence>
<organism evidence="2 3">
    <name type="scientific">Bradyrhizobium retamae</name>
    <dbReference type="NCBI Taxonomy" id="1300035"/>
    <lineage>
        <taxon>Bacteria</taxon>
        <taxon>Pseudomonadati</taxon>
        <taxon>Pseudomonadota</taxon>
        <taxon>Alphaproteobacteria</taxon>
        <taxon>Hyphomicrobiales</taxon>
        <taxon>Nitrobacteraceae</taxon>
        <taxon>Bradyrhizobium</taxon>
    </lineage>
</organism>
<dbReference type="PANTHER" id="PTHR34985">
    <property type="entry name" value="SLR0554 PROTEIN"/>
    <property type="match status" value="1"/>
</dbReference>
<keyword evidence="3" id="KW-1185">Reference proteome</keyword>